<evidence type="ECO:0000313" key="1">
    <source>
        <dbReference type="EMBL" id="VAW34652.1"/>
    </source>
</evidence>
<dbReference type="SUPFAM" id="SSF50475">
    <property type="entry name" value="FMN-binding split barrel"/>
    <property type="match status" value="1"/>
</dbReference>
<sequence>MSLRHFLQQVAETGDLIEIDRPVSVNYELANVAHA</sequence>
<protein>
    <submittedName>
        <fullName evidence="1">Uncharacterized protein</fullName>
    </submittedName>
</protein>
<feature type="non-terminal residue" evidence="1">
    <location>
        <position position="35"/>
    </location>
</feature>
<name>A0A3B0V7D2_9ZZZZ</name>
<gene>
    <name evidence="1" type="ORF">MNBD_CHLOROFLEXI01-428</name>
</gene>
<organism evidence="1">
    <name type="scientific">hydrothermal vent metagenome</name>
    <dbReference type="NCBI Taxonomy" id="652676"/>
    <lineage>
        <taxon>unclassified sequences</taxon>
        <taxon>metagenomes</taxon>
        <taxon>ecological metagenomes</taxon>
    </lineage>
</organism>
<accession>A0A3B0V7D2</accession>
<dbReference type="EMBL" id="UOEU01000542">
    <property type="protein sequence ID" value="VAW34652.1"/>
    <property type="molecule type" value="Genomic_DNA"/>
</dbReference>
<dbReference type="AlphaFoldDB" id="A0A3B0V7D2"/>
<proteinExistence type="predicted"/>
<reference evidence="1" key="1">
    <citation type="submission" date="2018-06" db="EMBL/GenBank/DDBJ databases">
        <authorList>
            <person name="Zhirakovskaya E."/>
        </authorList>
    </citation>
    <scope>NUCLEOTIDE SEQUENCE</scope>
</reference>